<comment type="caution">
    <text evidence="2">The sequence shown here is derived from an EMBL/GenBank/DDBJ whole genome shotgun (WGS) entry which is preliminary data.</text>
</comment>
<evidence type="ECO:0000256" key="1">
    <source>
        <dbReference type="SAM" id="MobiDB-lite"/>
    </source>
</evidence>
<gene>
    <name evidence="2" type="ORF">KP79_PYT22807</name>
</gene>
<feature type="compositionally biased region" description="Basic residues" evidence="1">
    <location>
        <begin position="1"/>
        <end position="23"/>
    </location>
</feature>
<proteinExistence type="predicted"/>
<accession>A0A210Q6L7</accession>
<feature type="region of interest" description="Disordered" evidence="1">
    <location>
        <begin position="1"/>
        <end position="75"/>
    </location>
</feature>
<dbReference type="EMBL" id="NEDP02004788">
    <property type="protein sequence ID" value="OWF44387.1"/>
    <property type="molecule type" value="Genomic_DNA"/>
</dbReference>
<name>A0A210Q6L7_MIZYE</name>
<sequence length="75" mass="8343">MESGARRHGRPKKTKTFPPRKKIRLAEPDDRHNDEARLADDGHKARLADDRRETSTELPNMGANGEPPRGASGNT</sequence>
<organism evidence="2 3">
    <name type="scientific">Mizuhopecten yessoensis</name>
    <name type="common">Japanese scallop</name>
    <name type="synonym">Patinopecten yessoensis</name>
    <dbReference type="NCBI Taxonomy" id="6573"/>
    <lineage>
        <taxon>Eukaryota</taxon>
        <taxon>Metazoa</taxon>
        <taxon>Spiralia</taxon>
        <taxon>Lophotrochozoa</taxon>
        <taxon>Mollusca</taxon>
        <taxon>Bivalvia</taxon>
        <taxon>Autobranchia</taxon>
        <taxon>Pteriomorphia</taxon>
        <taxon>Pectinida</taxon>
        <taxon>Pectinoidea</taxon>
        <taxon>Pectinidae</taxon>
        <taxon>Mizuhopecten</taxon>
    </lineage>
</organism>
<evidence type="ECO:0000313" key="2">
    <source>
        <dbReference type="EMBL" id="OWF44387.1"/>
    </source>
</evidence>
<keyword evidence="3" id="KW-1185">Reference proteome</keyword>
<reference evidence="2 3" key="1">
    <citation type="journal article" date="2017" name="Nat. Ecol. Evol.">
        <title>Scallop genome provides insights into evolution of bilaterian karyotype and development.</title>
        <authorList>
            <person name="Wang S."/>
            <person name="Zhang J."/>
            <person name="Jiao W."/>
            <person name="Li J."/>
            <person name="Xun X."/>
            <person name="Sun Y."/>
            <person name="Guo X."/>
            <person name="Huan P."/>
            <person name="Dong B."/>
            <person name="Zhang L."/>
            <person name="Hu X."/>
            <person name="Sun X."/>
            <person name="Wang J."/>
            <person name="Zhao C."/>
            <person name="Wang Y."/>
            <person name="Wang D."/>
            <person name="Huang X."/>
            <person name="Wang R."/>
            <person name="Lv J."/>
            <person name="Li Y."/>
            <person name="Zhang Z."/>
            <person name="Liu B."/>
            <person name="Lu W."/>
            <person name="Hui Y."/>
            <person name="Liang J."/>
            <person name="Zhou Z."/>
            <person name="Hou R."/>
            <person name="Li X."/>
            <person name="Liu Y."/>
            <person name="Li H."/>
            <person name="Ning X."/>
            <person name="Lin Y."/>
            <person name="Zhao L."/>
            <person name="Xing Q."/>
            <person name="Dou J."/>
            <person name="Li Y."/>
            <person name="Mao J."/>
            <person name="Guo H."/>
            <person name="Dou H."/>
            <person name="Li T."/>
            <person name="Mu C."/>
            <person name="Jiang W."/>
            <person name="Fu Q."/>
            <person name="Fu X."/>
            <person name="Miao Y."/>
            <person name="Liu J."/>
            <person name="Yu Q."/>
            <person name="Li R."/>
            <person name="Liao H."/>
            <person name="Li X."/>
            <person name="Kong Y."/>
            <person name="Jiang Z."/>
            <person name="Chourrout D."/>
            <person name="Li R."/>
            <person name="Bao Z."/>
        </authorList>
    </citation>
    <scope>NUCLEOTIDE SEQUENCE [LARGE SCALE GENOMIC DNA]</scope>
    <source>
        <strain evidence="2 3">PY_sf001</strain>
    </source>
</reference>
<protein>
    <submittedName>
        <fullName evidence="2">Uncharacterized protein</fullName>
    </submittedName>
</protein>
<dbReference type="AlphaFoldDB" id="A0A210Q6L7"/>
<evidence type="ECO:0000313" key="3">
    <source>
        <dbReference type="Proteomes" id="UP000242188"/>
    </source>
</evidence>
<dbReference type="Proteomes" id="UP000242188">
    <property type="component" value="Unassembled WGS sequence"/>
</dbReference>
<feature type="compositionally biased region" description="Basic and acidic residues" evidence="1">
    <location>
        <begin position="24"/>
        <end position="55"/>
    </location>
</feature>